<accession>A0ABU2I5R7</accession>
<evidence type="ECO:0000313" key="3">
    <source>
        <dbReference type="Proteomes" id="UP001260534"/>
    </source>
</evidence>
<name>A0ABU2I5R7_9XANT</name>
<comment type="caution">
    <text evidence="2">The sequence shown here is derived from an EMBL/GenBank/DDBJ whole genome shotgun (WGS) entry which is preliminary data.</text>
</comment>
<dbReference type="EMBL" id="JAQMHB010000001">
    <property type="protein sequence ID" value="MDS9993200.1"/>
    <property type="molecule type" value="Genomic_DNA"/>
</dbReference>
<feature type="transmembrane region" description="Helical" evidence="1">
    <location>
        <begin position="66"/>
        <end position="85"/>
    </location>
</feature>
<organism evidence="2 3">
    <name type="scientific">Xanthomonas hawaiiensis</name>
    <dbReference type="NCBI Taxonomy" id="3003247"/>
    <lineage>
        <taxon>Bacteria</taxon>
        <taxon>Pseudomonadati</taxon>
        <taxon>Pseudomonadota</taxon>
        <taxon>Gammaproteobacteria</taxon>
        <taxon>Lysobacterales</taxon>
        <taxon>Lysobacteraceae</taxon>
        <taxon>Xanthomonas</taxon>
    </lineage>
</organism>
<keyword evidence="1" id="KW-0472">Membrane</keyword>
<keyword evidence="1" id="KW-1133">Transmembrane helix</keyword>
<evidence type="ECO:0000313" key="2">
    <source>
        <dbReference type="EMBL" id="MDS9993200.1"/>
    </source>
</evidence>
<protein>
    <submittedName>
        <fullName evidence="2">Uncharacterized protein</fullName>
    </submittedName>
</protein>
<dbReference type="RefSeq" id="WP_209230428.1">
    <property type="nucleotide sequence ID" value="NZ_JAGHXG010000007.1"/>
</dbReference>
<gene>
    <name evidence="2" type="ORF">PNQ69_10470</name>
</gene>
<proteinExistence type="predicted"/>
<keyword evidence="1" id="KW-0812">Transmembrane</keyword>
<evidence type="ECO:0000256" key="1">
    <source>
        <dbReference type="SAM" id="Phobius"/>
    </source>
</evidence>
<feature type="transmembrane region" description="Helical" evidence="1">
    <location>
        <begin position="37"/>
        <end position="60"/>
    </location>
</feature>
<sequence length="126" mass="13938">MSIESKEEFIIRLENLDKETLYFLSKYAEERRRTSNLVGTITAVIGSIAGAVLLLNYALPHLNDEILVAAAGIAGSLVAVAAVMTRKREDDKVIRKILLRAEVANKINGDNGKRELIERFLKAEGL</sequence>
<reference evidence="2 3" key="1">
    <citation type="submission" date="2023-01" db="EMBL/GenBank/DDBJ databases">
        <title>Xanthomonas hawaiianensis sp. nov. isolated from Araceae family in Hawaii.</title>
        <authorList>
            <person name="Chunag S.-C."/>
            <person name="Dobhal S."/>
            <person name="Alvarez A."/>
            <person name="Arif M."/>
        </authorList>
    </citation>
    <scope>NUCLEOTIDE SEQUENCE [LARGE SCALE GENOMIC DNA]</scope>
    <source>
        <strain evidence="2 3">A2111</strain>
    </source>
</reference>
<dbReference type="Proteomes" id="UP001260534">
    <property type="component" value="Unassembled WGS sequence"/>
</dbReference>
<keyword evidence="3" id="KW-1185">Reference proteome</keyword>